<dbReference type="PATRIC" id="fig|1265738.3.peg.6532"/>
<keyword evidence="3 4" id="KW-0443">Lipid metabolism</keyword>
<sequence length="314" mass="33735">MQTITSDLRLNLDSSANGASPHVYDVILGGGGARGLSHLGAMKAIGESGNAISNLIGVSMGALVASLCAYERNIDNATNSVLQFLKSSSYRRLQVKVMRAAKGAARQSETNRWAARVVHGLLSHQFLARMARSPSLLPGSFLDAIIDPLIPDVDIRDLPTPLHLVAVDLVTGRRVVLSAGPLRTAVRASMSIPGIFPAVPWEDQLLSDVGVYDAVPCGVVDECDHPSGETRGIIAVDVGKTLDRNVQCRSGMDAILRFQELAEQQIRQHSLQAADVVIRPDVQHVSWFDFTSPEPVIQAGYDAGTKSLESLKIR</sequence>
<feature type="active site" description="Proton acceptor" evidence="4">
    <location>
        <position position="208"/>
    </location>
</feature>
<evidence type="ECO:0000259" key="5">
    <source>
        <dbReference type="PROSITE" id="PS51635"/>
    </source>
</evidence>
<proteinExistence type="predicted"/>
<gene>
    <name evidence="6" type="ORF">RMSM_06547</name>
</gene>
<dbReference type="Proteomes" id="UP000011991">
    <property type="component" value="Unassembled WGS sequence"/>
</dbReference>
<keyword evidence="7" id="KW-1185">Reference proteome</keyword>
<organism evidence="6 7">
    <name type="scientific">Rhodopirellula maiorica SM1</name>
    <dbReference type="NCBI Taxonomy" id="1265738"/>
    <lineage>
        <taxon>Bacteria</taxon>
        <taxon>Pseudomonadati</taxon>
        <taxon>Planctomycetota</taxon>
        <taxon>Planctomycetia</taxon>
        <taxon>Pirellulales</taxon>
        <taxon>Pirellulaceae</taxon>
        <taxon>Novipirellula</taxon>
    </lineage>
</organism>
<evidence type="ECO:0000313" key="6">
    <source>
        <dbReference type="EMBL" id="EMI16536.1"/>
    </source>
</evidence>
<dbReference type="PANTHER" id="PTHR14226">
    <property type="entry name" value="NEUROPATHY TARGET ESTERASE/SWISS CHEESE D.MELANOGASTER"/>
    <property type="match status" value="1"/>
</dbReference>
<evidence type="ECO:0000256" key="2">
    <source>
        <dbReference type="ARBA" id="ARBA00022963"/>
    </source>
</evidence>
<evidence type="ECO:0000256" key="4">
    <source>
        <dbReference type="PROSITE-ProRule" id="PRU01161"/>
    </source>
</evidence>
<feature type="short sequence motif" description="GXGXXG" evidence="4">
    <location>
        <begin position="30"/>
        <end position="35"/>
    </location>
</feature>
<dbReference type="SUPFAM" id="SSF52151">
    <property type="entry name" value="FabD/lysophospholipase-like"/>
    <property type="match status" value="1"/>
</dbReference>
<feature type="active site" description="Nucleophile" evidence="4">
    <location>
        <position position="59"/>
    </location>
</feature>
<feature type="short sequence motif" description="GXSXG" evidence="4">
    <location>
        <begin position="57"/>
        <end position="61"/>
    </location>
</feature>
<protein>
    <submittedName>
        <fullName evidence="6">Patatin domain protein</fullName>
    </submittedName>
</protein>
<evidence type="ECO:0000256" key="1">
    <source>
        <dbReference type="ARBA" id="ARBA00022801"/>
    </source>
</evidence>
<keyword evidence="2 4" id="KW-0442">Lipid degradation</keyword>
<dbReference type="EMBL" id="ANOG01000946">
    <property type="protein sequence ID" value="EMI16536.1"/>
    <property type="molecule type" value="Genomic_DNA"/>
</dbReference>
<dbReference type="PROSITE" id="PS51635">
    <property type="entry name" value="PNPLA"/>
    <property type="match status" value="1"/>
</dbReference>
<accession>M5RBT8</accession>
<dbReference type="PANTHER" id="PTHR14226:SF29">
    <property type="entry name" value="NEUROPATHY TARGET ESTERASE SWS"/>
    <property type="match status" value="1"/>
</dbReference>
<dbReference type="GO" id="GO:0016042">
    <property type="term" value="P:lipid catabolic process"/>
    <property type="evidence" value="ECO:0007669"/>
    <property type="project" value="UniProtKB-UniRule"/>
</dbReference>
<dbReference type="AlphaFoldDB" id="M5RBT8"/>
<keyword evidence="1 4" id="KW-0378">Hydrolase</keyword>
<dbReference type="GO" id="GO:0016787">
    <property type="term" value="F:hydrolase activity"/>
    <property type="evidence" value="ECO:0007669"/>
    <property type="project" value="UniProtKB-UniRule"/>
</dbReference>
<reference evidence="6 7" key="1">
    <citation type="journal article" date="2013" name="Mar. Genomics">
        <title>Expression of sulfatases in Rhodopirellula baltica and the diversity of sulfatases in the genus Rhodopirellula.</title>
        <authorList>
            <person name="Wegner C.E."/>
            <person name="Richter-Heitmann T."/>
            <person name="Klindworth A."/>
            <person name="Klockow C."/>
            <person name="Richter M."/>
            <person name="Achstetter T."/>
            <person name="Glockner F.O."/>
            <person name="Harder J."/>
        </authorList>
    </citation>
    <scope>NUCLEOTIDE SEQUENCE [LARGE SCALE GENOMIC DNA]</scope>
    <source>
        <strain evidence="6 7">SM1</strain>
    </source>
</reference>
<dbReference type="InterPro" id="IPR016035">
    <property type="entry name" value="Acyl_Trfase/lysoPLipase"/>
</dbReference>
<dbReference type="InterPro" id="IPR050301">
    <property type="entry name" value="NTE"/>
</dbReference>
<dbReference type="OrthoDB" id="9770965at2"/>
<name>M5RBT8_9BACT</name>
<dbReference type="RefSeq" id="WP_008706438.1">
    <property type="nucleotide sequence ID" value="NZ_ANOG01000946.1"/>
</dbReference>
<comment type="caution">
    <text evidence="6">The sequence shown here is derived from an EMBL/GenBank/DDBJ whole genome shotgun (WGS) entry which is preliminary data.</text>
</comment>
<comment type="caution">
    <text evidence="4">Lacks conserved residue(s) required for the propagation of feature annotation.</text>
</comment>
<feature type="domain" description="PNPLA" evidence="5">
    <location>
        <begin position="26"/>
        <end position="221"/>
    </location>
</feature>
<dbReference type="InterPro" id="IPR002641">
    <property type="entry name" value="PNPLA_dom"/>
</dbReference>
<evidence type="ECO:0000256" key="3">
    <source>
        <dbReference type="ARBA" id="ARBA00023098"/>
    </source>
</evidence>
<dbReference type="Pfam" id="PF01734">
    <property type="entry name" value="Patatin"/>
    <property type="match status" value="1"/>
</dbReference>
<evidence type="ECO:0000313" key="7">
    <source>
        <dbReference type="Proteomes" id="UP000011991"/>
    </source>
</evidence>
<dbReference type="Gene3D" id="3.40.1090.10">
    <property type="entry name" value="Cytosolic phospholipase A2 catalytic domain"/>
    <property type="match status" value="2"/>
</dbReference>